<gene>
    <name evidence="2" type="ORF">H0E82_08360</name>
</gene>
<keyword evidence="1" id="KW-0472">Membrane</keyword>
<protein>
    <submittedName>
        <fullName evidence="2">DUF4381 family protein</fullName>
    </submittedName>
</protein>
<accession>A0A7Z0QS46</accession>
<organism evidence="2 3">
    <name type="scientific">Luteimonas deserti</name>
    <dbReference type="NCBI Taxonomy" id="2752306"/>
    <lineage>
        <taxon>Bacteria</taxon>
        <taxon>Pseudomonadati</taxon>
        <taxon>Pseudomonadota</taxon>
        <taxon>Gammaproteobacteria</taxon>
        <taxon>Lysobacterales</taxon>
        <taxon>Lysobacteraceae</taxon>
        <taxon>Luteimonas</taxon>
    </lineage>
</organism>
<dbReference type="RefSeq" id="WP_180545010.1">
    <property type="nucleotide sequence ID" value="NZ_JACCJZ010000016.1"/>
</dbReference>
<sequence>MRVPDIVLRDIQQPAAPAWWPPAPGWWWLAAALCILLAAAGLYAWLRARRRQAWRRMFDTAVDAAPDPSARIAAMSALLRRAARRVRPDADRLEGDAWLAFLDAGATEAGFSDGPGAVLREGAFKRDPGPVDIVAAQRLARARFVALMQAGR</sequence>
<comment type="caution">
    <text evidence="2">The sequence shown here is derived from an EMBL/GenBank/DDBJ whole genome shotgun (WGS) entry which is preliminary data.</text>
</comment>
<keyword evidence="1" id="KW-1133">Transmembrane helix</keyword>
<dbReference type="Proteomes" id="UP000589896">
    <property type="component" value="Unassembled WGS sequence"/>
</dbReference>
<reference evidence="2 3" key="1">
    <citation type="submission" date="2020-07" db="EMBL/GenBank/DDBJ databases">
        <title>isolation of Luteimonas sp. SJ-16.</title>
        <authorList>
            <person name="Huang X.-X."/>
            <person name="Xu L."/>
            <person name="Sun J.-Q."/>
        </authorList>
    </citation>
    <scope>NUCLEOTIDE SEQUENCE [LARGE SCALE GENOMIC DNA]</scope>
    <source>
        <strain evidence="2 3">SJ-16</strain>
    </source>
</reference>
<keyword evidence="1" id="KW-0812">Transmembrane</keyword>
<dbReference type="EMBL" id="JACCJZ010000016">
    <property type="protein sequence ID" value="NYZ62775.1"/>
    <property type="molecule type" value="Genomic_DNA"/>
</dbReference>
<name>A0A7Z0QS46_9GAMM</name>
<dbReference type="InterPro" id="IPR025489">
    <property type="entry name" value="DUF4381"/>
</dbReference>
<feature type="transmembrane region" description="Helical" evidence="1">
    <location>
        <begin position="26"/>
        <end position="46"/>
    </location>
</feature>
<evidence type="ECO:0000313" key="3">
    <source>
        <dbReference type="Proteomes" id="UP000589896"/>
    </source>
</evidence>
<evidence type="ECO:0000313" key="2">
    <source>
        <dbReference type="EMBL" id="NYZ62775.1"/>
    </source>
</evidence>
<keyword evidence="3" id="KW-1185">Reference proteome</keyword>
<evidence type="ECO:0000256" key="1">
    <source>
        <dbReference type="SAM" id="Phobius"/>
    </source>
</evidence>
<proteinExistence type="predicted"/>
<dbReference type="Pfam" id="PF14316">
    <property type="entry name" value="DUF4381"/>
    <property type="match status" value="1"/>
</dbReference>
<dbReference type="AlphaFoldDB" id="A0A7Z0QS46"/>